<evidence type="ECO:0000313" key="6">
    <source>
        <dbReference type="EMBL" id="BBM82275.1"/>
    </source>
</evidence>
<gene>
    <name evidence="6" type="ORF">UABAM_00618</name>
</gene>
<reference evidence="6 7" key="1">
    <citation type="submission" date="2019-08" db="EMBL/GenBank/DDBJ databases">
        <title>Complete genome sequence of Candidatus Uab amorphum.</title>
        <authorList>
            <person name="Shiratori T."/>
            <person name="Suzuki S."/>
            <person name="Kakizawa Y."/>
            <person name="Ishida K."/>
        </authorList>
    </citation>
    <scope>NUCLEOTIDE SEQUENCE [LARGE SCALE GENOMIC DNA]</scope>
    <source>
        <strain evidence="6 7">SRT547</strain>
    </source>
</reference>
<dbReference type="Proteomes" id="UP000326354">
    <property type="component" value="Chromosome"/>
</dbReference>
<protein>
    <submittedName>
        <fullName evidence="6">Uncharacterized protein</fullName>
    </submittedName>
</protein>
<sequence length="103" mass="11381">MMEFLFIASFTGAFVAAVWIVILVVFAWLMFTFRKGMLNRIDSEILAHKAMAEAQGIDITVTDLEIHRHAGGDIANVVTSMIAAKMEGETLTFQQACAKDLTK</sequence>
<keyword evidence="2 5" id="KW-0812">Transmembrane</keyword>
<name>A0A5S9IKI4_UABAM</name>
<evidence type="ECO:0000256" key="5">
    <source>
        <dbReference type="SAM" id="Phobius"/>
    </source>
</evidence>
<evidence type="ECO:0000256" key="3">
    <source>
        <dbReference type="ARBA" id="ARBA00022989"/>
    </source>
</evidence>
<proteinExistence type="predicted"/>
<evidence type="ECO:0000256" key="2">
    <source>
        <dbReference type="ARBA" id="ARBA00022692"/>
    </source>
</evidence>
<keyword evidence="7" id="KW-1185">Reference proteome</keyword>
<dbReference type="AlphaFoldDB" id="A0A5S9IKI4"/>
<dbReference type="Pfam" id="PF12127">
    <property type="entry name" value="FloA"/>
    <property type="match status" value="1"/>
</dbReference>
<feature type="transmembrane region" description="Helical" evidence="5">
    <location>
        <begin position="6"/>
        <end position="31"/>
    </location>
</feature>
<dbReference type="RefSeq" id="WP_173013106.1">
    <property type="nucleotide sequence ID" value="NZ_AP019860.1"/>
</dbReference>
<evidence type="ECO:0000256" key="4">
    <source>
        <dbReference type="ARBA" id="ARBA00023136"/>
    </source>
</evidence>
<keyword evidence="4 5" id="KW-0472">Membrane</keyword>
<dbReference type="EMBL" id="AP019860">
    <property type="protein sequence ID" value="BBM82275.1"/>
    <property type="molecule type" value="Genomic_DNA"/>
</dbReference>
<keyword evidence="1" id="KW-1003">Cell membrane</keyword>
<accession>A0A5S9IKI4</accession>
<keyword evidence="3 5" id="KW-1133">Transmembrane helix</keyword>
<organism evidence="6 7">
    <name type="scientific">Uabimicrobium amorphum</name>
    <dbReference type="NCBI Taxonomy" id="2596890"/>
    <lineage>
        <taxon>Bacteria</taxon>
        <taxon>Pseudomonadati</taxon>
        <taxon>Planctomycetota</taxon>
        <taxon>Candidatus Uabimicrobiia</taxon>
        <taxon>Candidatus Uabimicrobiales</taxon>
        <taxon>Candidatus Uabimicrobiaceae</taxon>
        <taxon>Candidatus Uabimicrobium</taxon>
    </lineage>
</organism>
<dbReference type="KEGG" id="uam:UABAM_00618"/>
<dbReference type="InterPro" id="IPR022853">
    <property type="entry name" value="FloA"/>
</dbReference>
<evidence type="ECO:0000256" key="1">
    <source>
        <dbReference type="ARBA" id="ARBA00022475"/>
    </source>
</evidence>
<evidence type="ECO:0000313" key="7">
    <source>
        <dbReference type="Proteomes" id="UP000326354"/>
    </source>
</evidence>